<keyword evidence="2" id="KW-1133">Transmembrane helix</keyword>
<evidence type="ECO:0000313" key="4">
    <source>
        <dbReference type="Proteomes" id="UP001642540"/>
    </source>
</evidence>
<evidence type="ECO:0000256" key="2">
    <source>
        <dbReference type="SAM" id="Phobius"/>
    </source>
</evidence>
<accession>A0ABP1QW50</accession>
<gene>
    <name evidence="3" type="ORF">ODALV1_LOCUS15800</name>
</gene>
<feature type="transmembrane region" description="Helical" evidence="2">
    <location>
        <begin position="280"/>
        <end position="300"/>
    </location>
</feature>
<sequence>MRFSSGLVLFYICSLISLILSLQFTNPMGSQQHRSRNNPYIGLSHPHQDRRSFELIPYQGRGKSKYRGNGIDKRSANFSYDSVSLSQLPDMTVPSGSMMVATTEISNSELSMDDSSEIEINTSIESPLLDMELDESSNEVIPYYYPYPYPYYYPTGSEFGVPVPNYNLGLDGQGQGQNQGPPRPHPHQSGNGQGQNQNQGHNHNQGHSHNQGHKHNQDQLQTTTTEQPEEETTTTENPTTTLAPFKLADVKIPTPFLRIELMICFTILGAIYGFGFMVLFQSLCVPAAKIAVFVVYVILLKLKAIQPVSLAQALEQLPPT</sequence>
<reference evidence="3 4" key="1">
    <citation type="submission" date="2024-08" db="EMBL/GenBank/DDBJ databases">
        <authorList>
            <person name="Cucini C."/>
            <person name="Frati F."/>
        </authorList>
    </citation>
    <scope>NUCLEOTIDE SEQUENCE [LARGE SCALE GENOMIC DNA]</scope>
</reference>
<name>A0ABP1QW50_9HEXA</name>
<dbReference type="Proteomes" id="UP001642540">
    <property type="component" value="Unassembled WGS sequence"/>
</dbReference>
<organism evidence="3 4">
    <name type="scientific">Orchesella dallaii</name>
    <dbReference type="NCBI Taxonomy" id="48710"/>
    <lineage>
        <taxon>Eukaryota</taxon>
        <taxon>Metazoa</taxon>
        <taxon>Ecdysozoa</taxon>
        <taxon>Arthropoda</taxon>
        <taxon>Hexapoda</taxon>
        <taxon>Collembola</taxon>
        <taxon>Entomobryomorpha</taxon>
        <taxon>Entomobryoidea</taxon>
        <taxon>Orchesellidae</taxon>
        <taxon>Orchesellinae</taxon>
        <taxon>Orchesella</taxon>
    </lineage>
</organism>
<evidence type="ECO:0000256" key="1">
    <source>
        <dbReference type="SAM" id="MobiDB-lite"/>
    </source>
</evidence>
<proteinExistence type="predicted"/>
<feature type="compositionally biased region" description="Low complexity" evidence="1">
    <location>
        <begin position="187"/>
        <end position="203"/>
    </location>
</feature>
<evidence type="ECO:0000313" key="3">
    <source>
        <dbReference type="EMBL" id="CAL8112830.1"/>
    </source>
</evidence>
<comment type="caution">
    <text evidence="3">The sequence shown here is derived from an EMBL/GenBank/DDBJ whole genome shotgun (WGS) entry which is preliminary data.</text>
</comment>
<protein>
    <submittedName>
        <fullName evidence="3">Uncharacterized protein</fullName>
    </submittedName>
</protein>
<keyword evidence="2" id="KW-0812">Transmembrane</keyword>
<keyword evidence="4" id="KW-1185">Reference proteome</keyword>
<feature type="transmembrane region" description="Helical" evidence="2">
    <location>
        <begin position="6"/>
        <end position="26"/>
    </location>
</feature>
<keyword evidence="2" id="KW-0472">Membrane</keyword>
<feature type="transmembrane region" description="Helical" evidence="2">
    <location>
        <begin position="256"/>
        <end position="274"/>
    </location>
</feature>
<feature type="region of interest" description="Disordered" evidence="1">
    <location>
        <begin position="164"/>
        <end position="240"/>
    </location>
</feature>
<feature type="compositionally biased region" description="Basic residues" evidence="1">
    <location>
        <begin position="204"/>
        <end position="214"/>
    </location>
</feature>
<dbReference type="EMBL" id="CAXLJM020000049">
    <property type="protein sequence ID" value="CAL8112830.1"/>
    <property type="molecule type" value="Genomic_DNA"/>
</dbReference>